<evidence type="ECO:0000256" key="6">
    <source>
        <dbReference type="SAM" id="Phobius"/>
    </source>
</evidence>
<dbReference type="PANTHER" id="PTHR30086:SF20">
    <property type="entry name" value="ARGININE EXPORTER PROTEIN ARGO-RELATED"/>
    <property type="match status" value="1"/>
</dbReference>
<reference evidence="7 8" key="1">
    <citation type="submission" date="2014-07" db="EMBL/GenBank/DDBJ databases">
        <title>Draft Genome Sequences of Environmental Pseudomonas syringae strains.</title>
        <authorList>
            <person name="Baltrus D.A."/>
            <person name="Berge O."/>
            <person name="Morris C."/>
        </authorList>
    </citation>
    <scope>NUCLEOTIDE SEQUENCE [LARGE SCALE GENOMIC DNA]</scope>
    <source>
        <strain evidence="7 8">CEB003</strain>
    </source>
</reference>
<evidence type="ECO:0000256" key="4">
    <source>
        <dbReference type="ARBA" id="ARBA00022989"/>
    </source>
</evidence>
<keyword evidence="4 6" id="KW-1133">Transmembrane helix</keyword>
<keyword evidence="2" id="KW-1003">Cell membrane</keyword>
<dbReference type="EMBL" id="JPQT01000097">
    <property type="protein sequence ID" value="KFE52365.1"/>
    <property type="molecule type" value="Genomic_DNA"/>
</dbReference>
<dbReference type="GO" id="GO:0015171">
    <property type="term" value="F:amino acid transmembrane transporter activity"/>
    <property type="evidence" value="ECO:0007669"/>
    <property type="project" value="TreeGrafter"/>
</dbReference>
<dbReference type="GO" id="GO:0005886">
    <property type="term" value="C:plasma membrane"/>
    <property type="evidence" value="ECO:0007669"/>
    <property type="project" value="UniProtKB-SubCell"/>
</dbReference>
<evidence type="ECO:0000256" key="5">
    <source>
        <dbReference type="ARBA" id="ARBA00023136"/>
    </source>
</evidence>
<comment type="subcellular location">
    <subcellularLocation>
        <location evidence="1">Cell membrane</location>
        <topology evidence="1">Multi-pass membrane protein</topology>
    </subcellularLocation>
</comment>
<dbReference type="AlphaFoldDB" id="A0A085VAA2"/>
<evidence type="ECO:0000313" key="7">
    <source>
        <dbReference type="EMBL" id="KFE52365.1"/>
    </source>
</evidence>
<accession>A0A085VAA2</accession>
<evidence type="ECO:0000256" key="3">
    <source>
        <dbReference type="ARBA" id="ARBA00022692"/>
    </source>
</evidence>
<keyword evidence="5 6" id="KW-0472">Membrane</keyword>
<gene>
    <name evidence="7" type="ORF">IV02_07930</name>
</gene>
<evidence type="ECO:0000313" key="8">
    <source>
        <dbReference type="Proteomes" id="UP000028643"/>
    </source>
</evidence>
<comment type="caution">
    <text evidence="7">The sequence shown here is derived from an EMBL/GenBank/DDBJ whole genome shotgun (WGS) entry which is preliminary data.</text>
</comment>
<dbReference type="RefSeq" id="WP_047573521.1">
    <property type="nucleotide sequence ID" value="NZ_JPQT01000097.1"/>
</dbReference>
<dbReference type="InterPro" id="IPR001123">
    <property type="entry name" value="LeuE-type"/>
</dbReference>
<dbReference type="Proteomes" id="UP000028643">
    <property type="component" value="Unassembled WGS sequence"/>
</dbReference>
<feature type="transmembrane region" description="Helical" evidence="6">
    <location>
        <begin position="146"/>
        <end position="171"/>
    </location>
</feature>
<name>A0A085VAA2_PSESX</name>
<organism evidence="7 8">
    <name type="scientific">Pseudomonas syringae</name>
    <dbReference type="NCBI Taxonomy" id="317"/>
    <lineage>
        <taxon>Bacteria</taxon>
        <taxon>Pseudomonadati</taxon>
        <taxon>Pseudomonadota</taxon>
        <taxon>Gammaproteobacteria</taxon>
        <taxon>Pseudomonadales</taxon>
        <taxon>Pseudomonadaceae</taxon>
        <taxon>Pseudomonas</taxon>
    </lineage>
</organism>
<dbReference type="Pfam" id="PF01810">
    <property type="entry name" value="LysE"/>
    <property type="match status" value="1"/>
</dbReference>
<evidence type="ECO:0000256" key="1">
    <source>
        <dbReference type="ARBA" id="ARBA00004651"/>
    </source>
</evidence>
<dbReference type="PANTHER" id="PTHR30086">
    <property type="entry name" value="ARGININE EXPORTER PROTEIN ARGO"/>
    <property type="match status" value="1"/>
</dbReference>
<evidence type="ECO:0000256" key="2">
    <source>
        <dbReference type="ARBA" id="ARBA00022475"/>
    </source>
</evidence>
<dbReference type="PATRIC" id="fig|317.174.peg.1616"/>
<sequence>MDQLLPFLLFAFVASITPGPTNILVLTNSSRHGLSATAPIVLGACAGAAGLVLLVGTGVGDFLARHLVVQSVMSWIGIAWLSWMAWQLFSAPAQVIDPALSSAQGPRLGLFGAASLQLVNPKTWMMALAVVSVFAGNDADRSLKVVYLSLAFFLVAIPCMSAWAWLGVSAAKFCRSSQSMQRFNRSMAVLLLVSTWLTLVV</sequence>
<feature type="transmembrane region" description="Helical" evidence="6">
    <location>
        <begin position="34"/>
        <end position="55"/>
    </location>
</feature>
<feature type="transmembrane region" description="Helical" evidence="6">
    <location>
        <begin position="67"/>
        <end position="86"/>
    </location>
</feature>
<keyword evidence="3 6" id="KW-0812">Transmembrane</keyword>
<protein>
    <submittedName>
        <fullName evidence="7">Lysine transporter LysE</fullName>
    </submittedName>
</protein>
<feature type="transmembrane region" description="Helical" evidence="6">
    <location>
        <begin position="183"/>
        <end position="200"/>
    </location>
</feature>
<dbReference type="GO" id="GO:0033228">
    <property type="term" value="P:cysteine export across plasma membrane"/>
    <property type="evidence" value="ECO:0007669"/>
    <property type="project" value="TreeGrafter"/>
</dbReference>
<proteinExistence type="predicted"/>